<organism evidence="1 2">
    <name type="scientific">Agaricus bisporus var. burnettii</name>
    <dbReference type="NCBI Taxonomy" id="192524"/>
    <lineage>
        <taxon>Eukaryota</taxon>
        <taxon>Fungi</taxon>
        <taxon>Dikarya</taxon>
        <taxon>Basidiomycota</taxon>
        <taxon>Agaricomycotina</taxon>
        <taxon>Agaricomycetes</taxon>
        <taxon>Agaricomycetidae</taxon>
        <taxon>Agaricales</taxon>
        <taxon>Agaricineae</taxon>
        <taxon>Agaricaceae</taxon>
        <taxon>Agaricus</taxon>
    </lineage>
</organism>
<comment type="caution">
    <text evidence="1">The sequence shown here is derived from an EMBL/GenBank/DDBJ whole genome shotgun (WGS) entry which is preliminary data.</text>
</comment>
<evidence type="ECO:0000313" key="2">
    <source>
        <dbReference type="Proteomes" id="UP000629468"/>
    </source>
</evidence>
<dbReference type="AlphaFoldDB" id="A0A8H7KKL8"/>
<reference evidence="1 2" key="1">
    <citation type="journal article" name="Sci. Rep.">
        <title>Telomere-to-telomere assembled and centromere annotated genomes of the two main subspecies of the button mushroom Agaricus bisporus reveal especially polymorphic chromosome ends.</title>
        <authorList>
            <person name="Sonnenberg A.S.M."/>
            <person name="Sedaghat-Telgerd N."/>
            <person name="Lavrijssen B."/>
            <person name="Ohm R.A."/>
            <person name="Hendrickx P.M."/>
            <person name="Scholtmeijer K."/>
            <person name="Baars J.J.P."/>
            <person name="van Peer A."/>
        </authorList>
    </citation>
    <scope>NUCLEOTIDE SEQUENCE [LARGE SCALE GENOMIC DNA]</scope>
    <source>
        <strain evidence="1 2">H119_p4</strain>
    </source>
</reference>
<accession>A0A8H7KKL8</accession>
<sequence length="251" mass="28259">MACPSFLLTTIVHTYRDGTAGSLLIERPLLRIKRTAILSRLDIILEEAQCWAYTSTECYSFHSIRASSSPSFNASHIISISEPIPDCSKVKTIQFRIHSQEFKTGYFTGRFRNPYDSYTWFEASILRPLDLPQPLPQSAMSTNHSLNANKLMELGWMEIANPRDGRNRRWPVQANATSAPSKLHHVTWGSMDDAGKTLFDDEWDSETGQGPGLGFIETLRAGDRIILLGRALFAGYENHVFSTKIEIACQT</sequence>
<dbReference type="Proteomes" id="UP000629468">
    <property type="component" value="Unassembled WGS sequence"/>
</dbReference>
<evidence type="ECO:0000313" key="1">
    <source>
        <dbReference type="EMBL" id="KAF7783345.1"/>
    </source>
</evidence>
<proteinExistence type="predicted"/>
<name>A0A8H7KKL8_AGABI</name>
<protein>
    <submittedName>
        <fullName evidence="1">Uncharacterized protein</fullName>
    </submittedName>
</protein>
<dbReference type="EMBL" id="JABXXO010000003">
    <property type="protein sequence ID" value="KAF7783345.1"/>
    <property type="molecule type" value="Genomic_DNA"/>
</dbReference>
<gene>
    <name evidence="1" type="ORF">Agabi119p4_2721</name>
</gene>